<dbReference type="CDD" id="cd01926">
    <property type="entry name" value="cyclophilin_ABH_like"/>
    <property type="match status" value="1"/>
</dbReference>
<dbReference type="Proteomes" id="UP001314263">
    <property type="component" value="Unassembled WGS sequence"/>
</dbReference>
<keyword evidence="4 5" id="KW-0413">Isomerase</keyword>
<evidence type="ECO:0000256" key="2">
    <source>
        <dbReference type="ARBA" id="ARBA00007365"/>
    </source>
</evidence>
<dbReference type="EC" id="5.2.1.8" evidence="5"/>
<dbReference type="GO" id="GO:0003755">
    <property type="term" value="F:peptidyl-prolyl cis-trans isomerase activity"/>
    <property type="evidence" value="ECO:0007669"/>
    <property type="project" value="UniProtKB-UniRule"/>
</dbReference>
<comment type="catalytic activity">
    <reaction evidence="1 5">
        <text>[protein]-peptidylproline (omega=180) = [protein]-peptidylproline (omega=0)</text>
        <dbReference type="Rhea" id="RHEA:16237"/>
        <dbReference type="Rhea" id="RHEA-COMP:10747"/>
        <dbReference type="Rhea" id="RHEA-COMP:10748"/>
        <dbReference type="ChEBI" id="CHEBI:83833"/>
        <dbReference type="ChEBI" id="CHEBI:83834"/>
        <dbReference type="EC" id="5.2.1.8"/>
    </reaction>
</comment>
<dbReference type="PANTHER" id="PTHR11071:SF561">
    <property type="entry name" value="PEPTIDYL-PROLYL CIS-TRANS ISOMERASE D-RELATED"/>
    <property type="match status" value="1"/>
</dbReference>
<evidence type="ECO:0000313" key="8">
    <source>
        <dbReference type="EMBL" id="CAK0780785.1"/>
    </source>
</evidence>
<dbReference type="Pfam" id="PF00160">
    <property type="entry name" value="Pro_isomerase"/>
    <property type="match status" value="1"/>
</dbReference>
<comment type="function">
    <text evidence="5">PPIases accelerate the folding of proteins. It catalyzes the cis-trans isomerization of proline imidic peptide bonds in oligopeptides.</text>
</comment>
<evidence type="ECO:0000256" key="4">
    <source>
        <dbReference type="ARBA" id="ARBA00023235"/>
    </source>
</evidence>
<dbReference type="PROSITE" id="PS51257">
    <property type="entry name" value="PROKAR_LIPOPROTEIN"/>
    <property type="match status" value="1"/>
</dbReference>
<comment type="similarity">
    <text evidence="2 5">Belongs to the cyclophilin-type PPIase family.</text>
</comment>
<evidence type="ECO:0000256" key="1">
    <source>
        <dbReference type="ARBA" id="ARBA00000971"/>
    </source>
</evidence>
<dbReference type="InterPro" id="IPR020892">
    <property type="entry name" value="Cyclophilin-type_PPIase_CS"/>
</dbReference>
<evidence type="ECO:0000256" key="5">
    <source>
        <dbReference type="RuleBase" id="RU363019"/>
    </source>
</evidence>
<dbReference type="GO" id="GO:0016018">
    <property type="term" value="F:cyclosporin A binding"/>
    <property type="evidence" value="ECO:0007669"/>
    <property type="project" value="TreeGrafter"/>
</dbReference>
<evidence type="ECO:0000256" key="6">
    <source>
        <dbReference type="SAM" id="MobiDB-lite"/>
    </source>
</evidence>
<dbReference type="FunFam" id="2.40.100.10:FF:000022">
    <property type="entry name" value="Peptidyl-prolyl cis-trans isomerase CYP95"/>
    <property type="match status" value="1"/>
</dbReference>
<dbReference type="PROSITE" id="PS00170">
    <property type="entry name" value="CSA_PPIASE_1"/>
    <property type="match status" value="1"/>
</dbReference>
<keyword evidence="9" id="KW-1185">Reference proteome</keyword>
<dbReference type="GO" id="GO:0006457">
    <property type="term" value="P:protein folding"/>
    <property type="evidence" value="ECO:0007669"/>
    <property type="project" value="InterPro"/>
</dbReference>
<accession>A0AAV1I3Q2</accession>
<organism evidence="8 9">
    <name type="scientific">Coccomyxa viridis</name>
    <dbReference type="NCBI Taxonomy" id="1274662"/>
    <lineage>
        <taxon>Eukaryota</taxon>
        <taxon>Viridiplantae</taxon>
        <taxon>Chlorophyta</taxon>
        <taxon>core chlorophytes</taxon>
        <taxon>Trebouxiophyceae</taxon>
        <taxon>Trebouxiophyceae incertae sedis</taxon>
        <taxon>Coccomyxaceae</taxon>
        <taxon>Coccomyxa</taxon>
    </lineage>
</organism>
<protein>
    <recommendedName>
        <fullName evidence="5">Peptidyl-prolyl cis-trans isomerase</fullName>
        <shortName evidence="5">PPIase</shortName>
        <ecNumber evidence="5">5.2.1.8</ecNumber>
    </recommendedName>
</protein>
<dbReference type="AlphaFoldDB" id="A0AAV1I3Q2"/>
<dbReference type="PRINTS" id="PR00153">
    <property type="entry name" value="CSAPPISMRASE"/>
</dbReference>
<dbReference type="InterPro" id="IPR002130">
    <property type="entry name" value="Cyclophilin-type_PPIase_dom"/>
</dbReference>
<evidence type="ECO:0000259" key="7">
    <source>
        <dbReference type="PROSITE" id="PS50072"/>
    </source>
</evidence>
<comment type="caution">
    <text evidence="8">The sequence shown here is derived from an EMBL/GenBank/DDBJ whole genome shotgun (WGS) entry which is preliminary data.</text>
</comment>
<keyword evidence="3 5" id="KW-0697">Rotamase</keyword>
<dbReference type="InterPro" id="IPR029000">
    <property type="entry name" value="Cyclophilin-like_dom_sf"/>
</dbReference>
<feature type="region of interest" description="Disordered" evidence="6">
    <location>
        <begin position="41"/>
        <end position="83"/>
    </location>
</feature>
<evidence type="ECO:0000313" key="9">
    <source>
        <dbReference type="Proteomes" id="UP001314263"/>
    </source>
</evidence>
<feature type="compositionally biased region" description="Low complexity" evidence="6">
    <location>
        <begin position="61"/>
        <end position="73"/>
    </location>
</feature>
<dbReference type="Gene3D" id="2.40.100.10">
    <property type="entry name" value="Cyclophilin-like"/>
    <property type="match status" value="1"/>
</dbReference>
<reference evidence="8 9" key="1">
    <citation type="submission" date="2023-10" db="EMBL/GenBank/DDBJ databases">
        <authorList>
            <person name="Maclean D."/>
            <person name="Macfadyen A."/>
        </authorList>
    </citation>
    <scope>NUCLEOTIDE SEQUENCE [LARGE SCALE GENOMIC DNA]</scope>
</reference>
<evidence type="ECO:0000256" key="3">
    <source>
        <dbReference type="ARBA" id="ARBA00023110"/>
    </source>
</evidence>
<dbReference type="PROSITE" id="PS50072">
    <property type="entry name" value="CSA_PPIASE_2"/>
    <property type="match status" value="1"/>
</dbReference>
<feature type="domain" description="PPIase cyclophilin-type" evidence="7">
    <location>
        <begin position="91"/>
        <end position="254"/>
    </location>
</feature>
<gene>
    <name evidence="8" type="ORF">CVIRNUC_005174</name>
</gene>
<name>A0AAV1I3Q2_9CHLO</name>
<dbReference type="GO" id="GO:0005737">
    <property type="term" value="C:cytoplasm"/>
    <property type="evidence" value="ECO:0007669"/>
    <property type="project" value="TreeGrafter"/>
</dbReference>
<dbReference type="SUPFAM" id="SSF50891">
    <property type="entry name" value="Cyclophilin-like"/>
    <property type="match status" value="1"/>
</dbReference>
<dbReference type="EMBL" id="CAUYUE010000006">
    <property type="protein sequence ID" value="CAK0780785.1"/>
    <property type="molecule type" value="Genomic_DNA"/>
</dbReference>
<sequence>MALEAEKRNLLVFFGLLACILIGTQMWSYTRITTAGLRMTPTDGMGLSGNASSATSRKEGPPGQAQQTGQPEPMAVPSKEAARPDRPRVYFDIAPFGEHKGGRIVFELYKDAVAATAENFRQLCTGEHGMGKNGKPLSYEGSTFHRVIPGFMVQGGDFTKGDGTGGESIYGARFADENFTMKHDKPGVLSMANAGKDTNGSQFFITLVPTPHLDGKHVVFGHVVEGMDIVKAIESVGTASGKPSHQVVISDAGELPA</sequence>
<proteinExistence type="inferred from homology"/>
<dbReference type="PANTHER" id="PTHR11071">
    <property type="entry name" value="PEPTIDYL-PROLYL CIS-TRANS ISOMERASE"/>
    <property type="match status" value="1"/>
</dbReference>